<protein>
    <submittedName>
        <fullName evidence="2">Type IV pilus assembly protein PilW</fullName>
    </submittedName>
</protein>
<evidence type="ECO:0000313" key="2">
    <source>
        <dbReference type="EMBL" id="SCZ47573.1"/>
    </source>
</evidence>
<dbReference type="EMBL" id="FMWB01000014">
    <property type="protein sequence ID" value="SCZ47573.1"/>
    <property type="molecule type" value="Genomic_DNA"/>
</dbReference>
<dbReference type="GeneID" id="57560403"/>
<keyword evidence="1" id="KW-0812">Transmembrane</keyword>
<dbReference type="eggNOG" id="COG4966">
    <property type="taxonomic scope" value="Bacteria"/>
</dbReference>
<dbReference type="GO" id="GO:0043683">
    <property type="term" value="P:type IV pilus assembly"/>
    <property type="evidence" value="ECO:0007669"/>
    <property type="project" value="InterPro"/>
</dbReference>
<dbReference type="NCBIfam" id="TIGR02532">
    <property type="entry name" value="IV_pilin_GFxxxE"/>
    <property type="match status" value="1"/>
</dbReference>
<name>A0A1G5PDF0_9PSED</name>
<dbReference type="Proteomes" id="UP000183046">
    <property type="component" value="Unassembled WGS sequence"/>
</dbReference>
<keyword evidence="1" id="KW-1133">Transmembrane helix</keyword>
<comment type="caution">
    <text evidence="2">The sequence shown here is derived from an EMBL/GenBank/DDBJ whole genome shotgun (WGS) entry which is preliminary data.</text>
</comment>
<accession>A0A1G5PDF0</accession>
<proteinExistence type="predicted"/>
<dbReference type="AlphaFoldDB" id="A0A1G5PDF0"/>
<dbReference type="InterPro" id="IPR012902">
    <property type="entry name" value="N_methyl_site"/>
</dbReference>
<dbReference type="InterPro" id="IPR032092">
    <property type="entry name" value="PilW"/>
</dbReference>
<dbReference type="Pfam" id="PF07963">
    <property type="entry name" value="N_methyl"/>
    <property type="match status" value="1"/>
</dbReference>
<dbReference type="RefSeq" id="WP_074584808.1">
    <property type="nucleotide sequence ID" value="NZ_FMWB01000014.1"/>
</dbReference>
<sequence length="303" mass="32564">MLNRFVNASARQRGLSIVELMVALAISSFLILGITQLYINNKKTYLFQQSQEVNQENGRFALALLNQELAKAGYRRRPDIAVTQDFPADSGSSNTGNALGCKFAAGASVTGDATSICIRYQARDAREVDCRGQVLSAQSSTLANNADAPYEYSNTAQNAVIVERFSLATDSNFTTGAANERPGALVCASNLLACGNGACTRIKGDTGTAQLISGIRDLRFDYGVGVDKSVSSFTLTPATSSATLIRAVRYSALLQSVARGLRDTSDTPLVLSQWNQTYSTTFTGNAYLYQIAQDTITLRNLMP</sequence>
<reference evidence="3" key="1">
    <citation type="submission" date="2016-10" db="EMBL/GenBank/DDBJ databases">
        <authorList>
            <person name="de Groot N.N."/>
        </authorList>
    </citation>
    <scope>NUCLEOTIDE SEQUENCE [LARGE SCALE GENOMIC DNA]</scope>
    <source>
        <strain evidence="3">DSM 15758</strain>
    </source>
</reference>
<dbReference type="OrthoDB" id="7011591at2"/>
<evidence type="ECO:0000313" key="3">
    <source>
        <dbReference type="Proteomes" id="UP000183046"/>
    </source>
</evidence>
<dbReference type="Pfam" id="PF16074">
    <property type="entry name" value="PilW"/>
    <property type="match status" value="1"/>
</dbReference>
<evidence type="ECO:0000256" key="1">
    <source>
        <dbReference type="SAM" id="Phobius"/>
    </source>
</evidence>
<gene>
    <name evidence="2" type="ORF">SAMN05216279_11486</name>
</gene>
<organism evidence="2 3">
    <name type="scientific">Pseudomonas oryzihabitans</name>
    <dbReference type="NCBI Taxonomy" id="47885"/>
    <lineage>
        <taxon>Bacteria</taxon>
        <taxon>Pseudomonadati</taxon>
        <taxon>Pseudomonadota</taxon>
        <taxon>Gammaproteobacteria</taxon>
        <taxon>Pseudomonadales</taxon>
        <taxon>Pseudomonadaceae</taxon>
        <taxon>Pseudomonas</taxon>
    </lineage>
</organism>
<keyword evidence="1" id="KW-0472">Membrane</keyword>
<feature type="transmembrane region" description="Helical" evidence="1">
    <location>
        <begin position="20"/>
        <end position="39"/>
    </location>
</feature>